<dbReference type="Pfam" id="PF02875">
    <property type="entry name" value="Mur_ligase_C"/>
    <property type="match status" value="1"/>
</dbReference>
<dbReference type="GO" id="GO:0008764">
    <property type="term" value="F:UDP-N-acetylmuramoylalanine-D-glutamate ligase activity"/>
    <property type="evidence" value="ECO:0007669"/>
    <property type="project" value="InterPro"/>
</dbReference>
<feature type="domain" description="Mur ligase C-terminal" evidence="5">
    <location>
        <begin position="80"/>
        <end position="193"/>
    </location>
</feature>
<dbReference type="GO" id="GO:0005737">
    <property type="term" value="C:cytoplasm"/>
    <property type="evidence" value="ECO:0007669"/>
    <property type="project" value="InterPro"/>
</dbReference>
<dbReference type="PANTHER" id="PTHR43692:SF1">
    <property type="entry name" value="UDP-N-ACETYLMURAMOYLALANINE--D-GLUTAMATE LIGASE"/>
    <property type="match status" value="1"/>
</dbReference>
<keyword evidence="1" id="KW-0963">Cytoplasm</keyword>
<dbReference type="Gene3D" id="3.40.1190.10">
    <property type="entry name" value="Mur-like, catalytic domain"/>
    <property type="match status" value="1"/>
</dbReference>
<dbReference type="GO" id="GO:0008360">
    <property type="term" value="P:regulation of cell shape"/>
    <property type="evidence" value="ECO:0007669"/>
    <property type="project" value="InterPro"/>
</dbReference>
<dbReference type="PANTHER" id="PTHR43692">
    <property type="entry name" value="UDP-N-ACETYLMURAMOYLALANINE--D-GLUTAMATE LIGASE"/>
    <property type="match status" value="1"/>
</dbReference>
<dbReference type="AlphaFoldDB" id="A0A382SUN2"/>
<dbReference type="InterPro" id="IPR036615">
    <property type="entry name" value="Mur_ligase_C_dom_sf"/>
</dbReference>
<dbReference type="Gene3D" id="3.90.190.20">
    <property type="entry name" value="Mur ligase, C-terminal domain"/>
    <property type="match status" value="1"/>
</dbReference>
<organism evidence="6">
    <name type="scientific">marine metagenome</name>
    <dbReference type="NCBI Taxonomy" id="408172"/>
    <lineage>
        <taxon>unclassified sequences</taxon>
        <taxon>metagenomes</taxon>
        <taxon>ecological metagenomes</taxon>
    </lineage>
</organism>
<dbReference type="EMBL" id="UINC01131740">
    <property type="protein sequence ID" value="SVD13630.1"/>
    <property type="molecule type" value="Genomic_DNA"/>
</dbReference>
<dbReference type="GO" id="GO:0005524">
    <property type="term" value="F:ATP binding"/>
    <property type="evidence" value="ECO:0007669"/>
    <property type="project" value="UniProtKB-KW"/>
</dbReference>
<dbReference type="SUPFAM" id="SSF53623">
    <property type="entry name" value="MurD-like peptide ligases, catalytic domain"/>
    <property type="match status" value="1"/>
</dbReference>
<proteinExistence type="predicted"/>
<evidence type="ECO:0000256" key="3">
    <source>
        <dbReference type="ARBA" id="ARBA00022741"/>
    </source>
</evidence>
<evidence type="ECO:0000313" key="6">
    <source>
        <dbReference type="EMBL" id="SVD13630.1"/>
    </source>
</evidence>
<name>A0A382SUN2_9ZZZZ</name>
<sequence>KNAILFSLAPNEKSYFKLNATKVYTGNNENPDILFQFEDTKLKGFHNLQNVLAAATMAHSFGISRSAIKDTIMNFTPIQHRLEWIGKIKNVDYFNDSKATNIAASRAAIESFDCNLILILGGRDKSSTDFCQLIPSMKNRVKNIVTYGEAGRNIETQLKSEFQLIYHEKFDDAVVEAHAISETGDTILLSPACASFDQFLNYEQRGDKFNLIFTKLELSA</sequence>
<keyword evidence="4" id="KW-0067">ATP-binding</keyword>
<dbReference type="GO" id="GO:0051301">
    <property type="term" value="P:cell division"/>
    <property type="evidence" value="ECO:0007669"/>
    <property type="project" value="InterPro"/>
</dbReference>
<evidence type="ECO:0000256" key="4">
    <source>
        <dbReference type="ARBA" id="ARBA00022840"/>
    </source>
</evidence>
<evidence type="ECO:0000256" key="2">
    <source>
        <dbReference type="ARBA" id="ARBA00022598"/>
    </source>
</evidence>
<dbReference type="InterPro" id="IPR004101">
    <property type="entry name" value="Mur_ligase_C"/>
</dbReference>
<keyword evidence="3" id="KW-0547">Nucleotide-binding</keyword>
<keyword evidence="2" id="KW-0436">Ligase</keyword>
<protein>
    <recommendedName>
        <fullName evidence="5">Mur ligase C-terminal domain-containing protein</fullName>
    </recommendedName>
</protein>
<reference evidence="6" key="1">
    <citation type="submission" date="2018-05" db="EMBL/GenBank/DDBJ databases">
        <authorList>
            <person name="Lanie J.A."/>
            <person name="Ng W.-L."/>
            <person name="Kazmierczak K.M."/>
            <person name="Andrzejewski T.M."/>
            <person name="Davidsen T.M."/>
            <person name="Wayne K.J."/>
            <person name="Tettelin H."/>
            <person name="Glass J.I."/>
            <person name="Rusch D."/>
            <person name="Podicherti R."/>
            <person name="Tsui H.-C.T."/>
            <person name="Winkler M.E."/>
        </authorList>
    </citation>
    <scope>NUCLEOTIDE SEQUENCE</scope>
</reference>
<dbReference type="InterPro" id="IPR036565">
    <property type="entry name" value="Mur-like_cat_sf"/>
</dbReference>
<feature type="non-terminal residue" evidence="6">
    <location>
        <position position="1"/>
    </location>
</feature>
<accession>A0A382SUN2</accession>
<evidence type="ECO:0000259" key="5">
    <source>
        <dbReference type="Pfam" id="PF02875"/>
    </source>
</evidence>
<gene>
    <name evidence="6" type="ORF">METZ01_LOCUS366484</name>
</gene>
<dbReference type="InterPro" id="IPR005762">
    <property type="entry name" value="MurD"/>
</dbReference>
<evidence type="ECO:0000256" key="1">
    <source>
        <dbReference type="ARBA" id="ARBA00022490"/>
    </source>
</evidence>
<dbReference type="SUPFAM" id="SSF53244">
    <property type="entry name" value="MurD-like peptide ligases, peptide-binding domain"/>
    <property type="match status" value="1"/>
</dbReference>